<dbReference type="AlphaFoldDB" id="A0A656GIC8"/>
<dbReference type="SUPFAM" id="SSF52777">
    <property type="entry name" value="CoA-dependent acyltransferases"/>
    <property type="match status" value="1"/>
</dbReference>
<name>A0A656GIC8_PSEA0</name>
<protein>
    <submittedName>
        <fullName evidence="1">Amino acid adenylation</fullName>
    </submittedName>
</protein>
<feature type="non-terminal residue" evidence="1">
    <location>
        <position position="1"/>
    </location>
</feature>
<dbReference type="Proteomes" id="UP000003465">
    <property type="component" value="Unassembled WGS sequence"/>
</dbReference>
<dbReference type="EMBL" id="AEAG01001291">
    <property type="protein sequence ID" value="EGH25374.1"/>
    <property type="molecule type" value="Genomic_DNA"/>
</dbReference>
<dbReference type="Gene3D" id="3.30.559.30">
    <property type="entry name" value="Nonribosomal peptide synthetase, condensation domain"/>
    <property type="match status" value="1"/>
</dbReference>
<evidence type="ECO:0000313" key="2">
    <source>
        <dbReference type="Proteomes" id="UP000003465"/>
    </source>
</evidence>
<proteinExistence type="predicted"/>
<reference evidence="1 2" key="1">
    <citation type="journal article" date="2011" name="PLoS Pathog.">
        <title>Dynamic evolution of pathogenicity revealed by sequencing and comparative genomics of 19 Pseudomonas syringae isolates.</title>
        <authorList>
            <person name="Baltrus D.A."/>
            <person name="Nishimura M.T."/>
            <person name="Romanchuk A."/>
            <person name="Chang J.H."/>
            <person name="Mukhtar M.S."/>
            <person name="Cherkis K."/>
            <person name="Roach J."/>
            <person name="Grant S.R."/>
            <person name="Jones C.D."/>
            <person name="Dangl J.L."/>
        </authorList>
    </citation>
    <scope>NUCLEOTIDE SEQUENCE [LARGE SCALE GENOMIC DNA]</scope>
    <source>
        <strain evidence="1 2">301020</strain>
    </source>
</reference>
<gene>
    <name evidence="1" type="ORF">PSYMO_29698</name>
</gene>
<sequence length="108" mass="11921">HVALDLLSRELQAVLLDQQAQLPAPVPYRNYIAQTLLGAGEHAHETFFREQLGDLDEPTLAYGQTSLPGPDVPSEARLRLDSALSQRLRDQVRQLGVSPASLMHLAWA</sequence>
<dbReference type="InterPro" id="IPR023213">
    <property type="entry name" value="CAT-like_dom_sf"/>
</dbReference>
<dbReference type="Gene3D" id="3.30.559.10">
    <property type="entry name" value="Chloramphenicol acetyltransferase-like domain"/>
    <property type="match status" value="1"/>
</dbReference>
<organism evidence="1 2">
    <name type="scientific">Pseudomonas amygdali pv. mori str. 301020</name>
    <dbReference type="NCBI Taxonomy" id="629261"/>
    <lineage>
        <taxon>Bacteria</taxon>
        <taxon>Pseudomonadati</taxon>
        <taxon>Pseudomonadota</taxon>
        <taxon>Gammaproteobacteria</taxon>
        <taxon>Pseudomonadales</taxon>
        <taxon>Pseudomonadaceae</taxon>
        <taxon>Pseudomonas</taxon>
        <taxon>Pseudomonas amygdali</taxon>
    </lineage>
</organism>
<comment type="caution">
    <text evidence="1">The sequence shown here is derived from an EMBL/GenBank/DDBJ whole genome shotgun (WGS) entry which is preliminary data.</text>
</comment>
<evidence type="ECO:0000313" key="1">
    <source>
        <dbReference type="EMBL" id="EGH25374.1"/>
    </source>
</evidence>
<accession>A0A656GIC8</accession>